<organism evidence="2 3">
    <name type="scientific">Aphanomyces astaci</name>
    <name type="common">Crayfish plague agent</name>
    <dbReference type="NCBI Taxonomy" id="112090"/>
    <lineage>
        <taxon>Eukaryota</taxon>
        <taxon>Sar</taxon>
        <taxon>Stramenopiles</taxon>
        <taxon>Oomycota</taxon>
        <taxon>Saprolegniomycetes</taxon>
        <taxon>Saprolegniales</taxon>
        <taxon>Verrucalvaceae</taxon>
        <taxon>Aphanomyces</taxon>
    </lineage>
</organism>
<sequence>MALRWTLGLMTLSLLAAADLTSYLQRREDDALMCLYTFDHPSLDSQVPNCPFGSLVPTPGLVAPLGDDQVGYRWNPSDAIDMVQLQSSDVVESRAFYEPALGKRGVTFEMVFRLYKPAASNVNVNLFAISSPYDDCSNPGFRVEVSDRHLLVLIFYVLKPDNSVQVCFEQHFYSMMEKRGFRPCQIPFGVSPRNGDNPPPPIVHFLISINPNDPTRGAWTTIFQVTYYEADGSIRECIAYNFMEGVRGFADLRVFGNYKLYIGNNGRRVKHRVPRKVPYVAPPSPPGPTVTPREVTMLDNLGNYLYMALPQLDGLFLAFNGKKVVEISPKGISFGDAGRVYNVGDIGRWIKSALSKLKDSAALRLRQTEIYAQLDAMAAANKPPPPTPQASVDWSKTPLHARYPLPNASIDMDVFLFAIASKVFLVNRLIEVPAIELPHMGTNNRKRTITMMQDTSVTIPLRAFTLNRRTSPPLVITQWPEFGTLTQCASSGVGEKVVASTVLNDGCVVYTPPAKRSNTNIPGGNPYLVERRAAQPFATLGYAVAGTKAAAATVHFFVTAAPLSGSGPTPLVASNSTVKKKTSPPIAKLPPTTMTTAVLVAPPYQYNVRTRDNGKVTLSLRLHSVRPLHPKVMLRVTLKSGMEAMVAITSDPLRNASRAAHCGMQLKFGEVCWARDSNSSGIEYELTGLWLSSAQVTFRGEWAQVQNALTDLVVTDSVRYPHVTKLKLKIESLTPTLATFPVVKRTISIQFAPPMTTTTMTNVMSLSSSSVEGGVEEADCTPLFFVLPGVCEESFGGRSGIWGSIFTALVVAWVFGMWQERTAAGRAAALAQRTVQNASEFNAIVQQFKGVIQEPNMHAAMALLSLCETRHETLIAMAGVTLVLTESQTMPRFWSLLLSKQGTHEQIEYDKMEDMMRWYCRLIGRGWINGVLDAAVAKVTSCNMTHEGDLWAVVETTMRLHLATVPVEIALLSTLGPTRTFGFVDHFLRPSLQAAVPQLPLALQATMASHVDDLVWMEPMASVVLQQGFDASYTPTPTPLSGGCHELMPHALLHLLCLVKRYEEGMVALCLHQDQDDVPPVGVRLEQIIEALGITKQNYTDLVGLTQCTTMAVE</sequence>
<reference evidence="2 3" key="1">
    <citation type="submission" date="2018-08" db="EMBL/GenBank/DDBJ databases">
        <title>Aphanomyces genome sequencing and annotation.</title>
        <authorList>
            <person name="Minardi D."/>
            <person name="Oidtmann B."/>
            <person name="Van Der Giezen M."/>
            <person name="Studholme D.J."/>
        </authorList>
    </citation>
    <scope>NUCLEOTIDE SEQUENCE [LARGE SCALE GENOMIC DNA]</scope>
    <source>
        <strain evidence="2 3">Kv</strain>
    </source>
</reference>
<accession>A0A397ARZ3</accession>
<gene>
    <name evidence="2" type="ORF">DYB36_009197</name>
</gene>
<feature type="chain" id="PRO_5017309748" evidence="1">
    <location>
        <begin position="18"/>
        <end position="1114"/>
    </location>
</feature>
<dbReference type="Proteomes" id="UP000265427">
    <property type="component" value="Unassembled WGS sequence"/>
</dbReference>
<name>A0A397ARZ3_APHAT</name>
<dbReference type="VEuPathDB" id="FungiDB:H257_07023"/>
<dbReference type="EMBL" id="QUSZ01005266">
    <property type="protein sequence ID" value="RHY10442.1"/>
    <property type="molecule type" value="Genomic_DNA"/>
</dbReference>
<feature type="signal peptide" evidence="1">
    <location>
        <begin position="1"/>
        <end position="17"/>
    </location>
</feature>
<comment type="caution">
    <text evidence="2">The sequence shown here is derived from an EMBL/GenBank/DDBJ whole genome shotgun (WGS) entry which is preliminary data.</text>
</comment>
<evidence type="ECO:0000313" key="3">
    <source>
        <dbReference type="Proteomes" id="UP000265427"/>
    </source>
</evidence>
<keyword evidence="1" id="KW-0732">Signal</keyword>
<protein>
    <submittedName>
        <fullName evidence="2">Uncharacterized protein</fullName>
    </submittedName>
</protein>
<dbReference type="AlphaFoldDB" id="A0A397ARZ3"/>
<evidence type="ECO:0000313" key="2">
    <source>
        <dbReference type="EMBL" id="RHY10442.1"/>
    </source>
</evidence>
<evidence type="ECO:0000256" key="1">
    <source>
        <dbReference type="SAM" id="SignalP"/>
    </source>
</evidence>
<proteinExistence type="predicted"/>